<proteinExistence type="inferred from homology"/>
<dbReference type="SUPFAM" id="SSF56281">
    <property type="entry name" value="Metallo-hydrolase/oxidoreductase"/>
    <property type="match status" value="1"/>
</dbReference>
<reference evidence="7" key="1">
    <citation type="submission" date="2022-11" db="EMBL/GenBank/DDBJ databases">
        <authorList>
            <person name="Petersen C."/>
        </authorList>
    </citation>
    <scope>NUCLEOTIDE SEQUENCE</scope>
    <source>
        <strain evidence="7">IBT 16849</strain>
    </source>
</reference>
<evidence type="ECO:0000256" key="2">
    <source>
        <dbReference type="ARBA" id="ARBA00007749"/>
    </source>
</evidence>
<dbReference type="EMBL" id="JAPQKP010000008">
    <property type="protein sequence ID" value="KAJ5181337.1"/>
    <property type="molecule type" value="Genomic_DNA"/>
</dbReference>
<dbReference type="PANTHER" id="PTHR42978:SF2">
    <property type="entry name" value="102 KBASES UNSTABLE REGION: FROM 1 TO 119443"/>
    <property type="match status" value="1"/>
</dbReference>
<dbReference type="Proteomes" id="UP001150879">
    <property type="component" value="Unassembled WGS sequence"/>
</dbReference>
<comment type="cofactor">
    <cofactor evidence="1">
        <name>Zn(2+)</name>
        <dbReference type="ChEBI" id="CHEBI:29105"/>
    </cofactor>
</comment>
<gene>
    <name evidence="7" type="ORF">N7472_011297</name>
</gene>
<keyword evidence="8" id="KW-1185">Reference proteome</keyword>
<comment type="caution">
    <text evidence="7">The sequence shown here is derived from an EMBL/GenBank/DDBJ whole genome shotgun (WGS) entry which is preliminary data.</text>
</comment>
<accession>A0A9W9IP21</accession>
<evidence type="ECO:0000313" key="7">
    <source>
        <dbReference type="EMBL" id="KAJ5181337.1"/>
    </source>
</evidence>
<evidence type="ECO:0000313" key="8">
    <source>
        <dbReference type="Proteomes" id="UP001150879"/>
    </source>
</evidence>
<evidence type="ECO:0000259" key="6">
    <source>
        <dbReference type="SMART" id="SM00849"/>
    </source>
</evidence>
<dbReference type="CDD" id="cd07729">
    <property type="entry name" value="AHL_lactonase_MBL-fold"/>
    <property type="match status" value="1"/>
</dbReference>
<dbReference type="GO" id="GO:0046872">
    <property type="term" value="F:metal ion binding"/>
    <property type="evidence" value="ECO:0007669"/>
    <property type="project" value="UniProtKB-KW"/>
</dbReference>
<dbReference type="Gene3D" id="3.60.15.10">
    <property type="entry name" value="Ribonuclease Z/Hydroxyacylglutathione hydrolase-like"/>
    <property type="match status" value="1"/>
</dbReference>
<dbReference type="SMART" id="SM00849">
    <property type="entry name" value="Lactamase_B"/>
    <property type="match status" value="1"/>
</dbReference>
<dbReference type="PANTHER" id="PTHR42978">
    <property type="entry name" value="QUORUM-QUENCHING LACTONASE YTNP-RELATED-RELATED"/>
    <property type="match status" value="1"/>
</dbReference>
<organism evidence="7 8">
    <name type="scientific">Penicillium cf. griseofulvum</name>
    <dbReference type="NCBI Taxonomy" id="2972120"/>
    <lineage>
        <taxon>Eukaryota</taxon>
        <taxon>Fungi</taxon>
        <taxon>Dikarya</taxon>
        <taxon>Ascomycota</taxon>
        <taxon>Pezizomycotina</taxon>
        <taxon>Eurotiomycetes</taxon>
        <taxon>Eurotiomycetidae</taxon>
        <taxon>Eurotiales</taxon>
        <taxon>Aspergillaceae</taxon>
        <taxon>Penicillium</taxon>
    </lineage>
</organism>
<keyword evidence="4" id="KW-0378">Hydrolase</keyword>
<dbReference type="Pfam" id="PF00753">
    <property type="entry name" value="Lactamase_B"/>
    <property type="match status" value="1"/>
</dbReference>
<name>A0A9W9IP21_9EURO</name>
<comment type="similarity">
    <text evidence="2">Belongs to the metallo-beta-lactamase superfamily.</text>
</comment>
<keyword evidence="5" id="KW-0862">Zinc</keyword>
<evidence type="ECO:0000256" key="5">
    <source>
        <dbReference type="ARBA" id="ARBA00022833"/>
    </source>
</evidence>
<dbReference type="AlphaFoldDB" id="A0A9W9IP21"/>
<evidence type="ECO:0000256" key="3">
    <source>
        <dbReference type="ARBA" id="ARBA00022723"/>
    </source>
</evidence>
<dbReference type="InterPro" id="IPR036866">
    <property type="entry name" value="RibonucZ/Hydroxyglut_hydro"/>
</dbReference>
<evidence type="ECO:0000256" key="4">
    <source>
        <dbReference type="ARBA" id="ARBA00022801"/>
    </source>
</evidence>
<protein>
    <recommendedName>
        <fullName evidence="6">Metallo-beta-lactamase domain-containing protein</fullName>
    </recommendedName>
</protein>
<keyword evidence="3" id="KW-0479">Metal-binding</keyword>
<dbReference type="InterPro" id="IPR051013">
    <property type="entry name" value="MBL_superfamily_lactonases"/>
</dbReference>
<dbReference type="InterPro" id="IPR001279">
    <property type="entry name" value="Metallo-B-lactamas"/>
</dbReference>
<sequence length="312" mass="34479">MTSSDPASLLVSAAVPAFSSDMNSSDPASLLVSAAVPAFKCPAGTKMHILNLGTLQADESWILRGANASTLSDLNPVNKRRDLVVLSALIEYPGVGLILYETGCAEDLDVQWPAPITDLFPRTEYSENNKLPNAIKATGNDIKDVKAVIIGHLHLDHAGGLEHFVNTDVPIYVHEEEFKHACWAVATGADLGTYMAHYMLLDELKWSTFNESQLDLFQGITLHHSPGHTPGLCIMQVNLANDGPFIWTSDQFHVAENYTLGHPHGGLARDHNAWYRSLNMIRRLQRLYNATLIFGHDKEVAYKLMNAKPYYE</sequence>
<feature type="domain" description="Metallo-beta-lactamase" evidence="6">
    <location>
        <begin position="84"/>
        <end position="296"/>
    </location>
</feature>
<evidence type="ECO:0000256" key="1">
    <source>
        <dbReference type="ARBA" id="ARBA00001947"/>
    </source>
</evidence>
<reference evidence="7" key="2">
    <citation type="journal article" date="2023" name="IMA Fungus">
        <title>Comparative genomic study of the Penicillium genus elucidates a diverse pangenome and 15 lateral gene transfer events.</title>
        <authorList>
            <person name="Petersen C."/>
            <person name="Sorensen T."/>
            <person name="Nielsen M.R."/>
            <person name="Sondergaard T.E."/>
            <person name="Sorensen J.L."/>
            <person name="Fitzpatrick D.A."/>
            <person name="Frisvad J.C."/>
            <person name="Nielsen K.L."/>
        </authorList>
    </citation>
    <scope>NUCLEOTIDE SEQUENCE</scope>
    <source>
        <strain evidence="7">IBT 16849</strain>
    </source>
</reference>
<dbReference type="GO" id="GO:0016787">
    <property type="term" value="F:hydrolase activity"/>
    <property type="evidence" value="ECO:0007669"/>
    <property type="project" value="UniProtKB-KW"/>
</dbReference>